<dbReference type="InterPro" id="IPR007466">
    <property type="entry name" value="Peptidyl-Arg-deiminase_porph"/>
</dbReference>
<name>A0A7C4RSV3_9BACT</name>
<sequence length="464" mass="51955">MARLCIKIVLALLVCALSVGPPQGVSATETSDEAFWLAAERACYADVHCMIRAVENAPPLPWSRGWENPEELFDSLKKARRFEALGLSESDGRQLLQAVLKARASAKNASTKPSVSEARMASFAAFLQPPAFPYRAPAEFEPLGAVLFRWPFDWSTMQSMWANMINICAQAGVKAVVWVSTPLQRRAALSYLQEQGVSTEHIRWVTDPTDSVWIRDYGPQVIRDVDSAQWGVVDFHYYDDRKKDDNTPKVIALGLQLPYVDRQRSDVVYTEGGNLNNDGFGGVVYSQRTYKRNPNVPPEEVDRRILSALQATKALVPKDPVLDGTGHVDMFMKIVRPDTVLMGQYNPDQIDYAVLEDNAALFARETNARGEPWRVVRIVQPDVYYTRFLVPVVRTYTNSLIINDYVIVPVYGIAEDEQALAVYREVLPEKTLVPLDARDIIPSGGAWHCVTMEIAVPELAQANH</sequence>
<dbReference type="SUPFAM" id="SSF55909">
    <property type="entry name" value="Pentein"/>
    <property type="match status" value="1"/>
</dbReference>
<feature type="signal peptide" evidence="2">
    <location>
        <begin position="1"/>
        <end position="27"/>
    </location>
</feature>
<gene>
    <name evidence="3" type="ORF">ENS29_10585</name>
</gene>
<dbReference type="GO" id="GO:0047632">
    <property type="term" value="F:agmatine deiminase activity"/>
    <property type="evidence" value="ECO:0007669"/>
    <property type="project" value="TreeGrafter"/>
</dbReference>
<dbReference type="GO" id="GO:0004668">
    <property type="term" value="F:protein-arginine deiminase activity"/>
    <property type="evidence" value="ECO:0007669"/>
    <property type="project" value="InterPro"/>
</dbReference>
<proteinExistence type="predicted"/>
<evidence type="ECO:0000313" key="3">
    <source>
        <dbReference type="EMBL" id="HGU33287.1"/>
    </source>
</evidence>
<feature type="chain" id="PRO_5028242752" description="Agmatine deiminase family protein" evidence="2">
    <location>
        <begin position="28"/>
        <end position="464"/>
    </location>
</feature>
<dbReference type="GO" id="GO:0009446">
    <property type="term" value="P:putrescine biosynthetic process"/>
    <property type="evidence" value="ECO:0007669"/>
    <property type="project" value="InterPro"/>
</dbReference>
<reference evidence="3" key="1">
    <citation type="journal article" date="2020" name="mSystems">
        <title>Genome- and Community-Level Interaction Insights into Carbon Utilization and Element Cycling Functions of Hydrothermarchaeota in Hydrothermal Sediment.</title>
        <authorList>
            <person name="Zhou Z."/>
            <person name="Liu Y."/>
            <person name="Xu W."/>
            <person name="Pan J."/>
            <person name="Luo Z.H."/>
            <person name="Li M."/>
        </authorList>
    </citation>
    <scope>NUCLEOTIDE SEQUENCE [LARGE SCALE GENOMIC DNA]</scope>
    <source>
        <strain evidence="3">SpSt-477</strain>
    </source>
</reference>
<dbReference type="Pfam" id="PF04371">
    <property type="entry name" value="PAD_porph"/>
    <property type="match status" value="1"/>
</dbReference>
<dbReference type="PANTHER" id="PTHR31377">
    <property type="entry name" value="AGMATINE DEIMINASE-RELATED"/>
    <property type="match status" value="1"/>
</dbReference>
<protein>
    <recommendedName>
        <fullName evidence="4">Agmatine deiminase family protein</fullName>
    </recommendedName>
</protein>
<dbReference type="EMBL" id="DSUH01000246">
    <property type="protein sequence ID" value="HGU33287.1"/>
    <property type="molecule type" value="Genomic_DNA"/>
</dbReference>
<evidence type="ECO:0000256" key="1">
    <source>
        <dbReference type="ARBA" id="ARBA00022801"/>
    </source>
</evidence>
<evidence type="ECO:0008006" key="4">
    <source>
        <dbReference type="Google" id="ProtNLM"/>
    </source>
</evidence>
<keyword evidence="1" id="KW-0378">Hydrolase</keyword>
<organism evidence="3">
    <name type="scientific">Desulfatirhabdium butyrativorans</name>
    <dbReference type="NCBI Taxonomy" id="340467"/>
    <lineage>
        <taxon>Bacteria</taxon>
        <taxon>Pseudomonadati</taxon>
        <taxon>Thermodesulfobacteriota</taxon>
        <taxon>Desulfobacteria</taxon>
        <taxon>Desulfobacterales</taxon>
        <taxon>Desulfatirhabdiaceae</taxon>
        <taxon>Desulfatirhabdium</taxon>
    </lineage>
</organism>
<dbReference type="PANTHER" id="PTHR31377:SF0">
    <property type="entry name" value="AGMATINE DEIMINASE-RELATED"/>
    <property type="match status" value="1"/>
</dbReference>
<evidence type="ECO:0000256" key="2">
    <source>
        <dbReference type="SAM" id="SignalP"/>
    </source>
</evidence>
<comment type="caution">
    <text evidence="3">The sequence shown here is derived from an EMBL/GenBank/DDBJ whole genome shotgun (WGS) entry which is preliminary data.</text>
</comment>
<dbReference type="AlphaFoldDB" id="A0A7C4RSV3"/>
<dbReference type="Gene3D" id="3.75.10.10">
    <property type="entry name" value="L-arginine/glycine Amidinotransferase, Chain A"/>
    <property type="match status" value="1"/>
</dbReference>
<keyword evidence="2" id="KW-0732">Signal</keyword>
<accession>A0A7C4RSV3</accession>